<reference evidence="2" key="1">
    <citation type="submission" date="2023-02" db="EMBL/GenBank/DDBJ databases">
        <title>Description and genomic characterization of Salipiger bruguierae sp. nov., isolated from the sediment of mangrove plant Bruguiera sexangula.</title>
        <authorList>
            <person name="Long M."/>
        </authorList>
    </citation>
    <scope>NUCLEOTIDE SEQUENCE</scope>
    <source>
        <strain evidence="2">H15</strain>
    </source>
</reference>
<organism evidence="2">
    <name type="scientific">Alloyangia sp. H15</name>
    <dbReference type="NCBI Taxonomy" id="3029062"/>
    <lineage>
        <taxon>Bacteria</taxon>
        <taxon>Pseudomonadati</taxon>
        <taxon>Pseudomonadota</taxon>
        <taxon>Alphaproteobacteria</taxon>
        <taxon>Rhodobacterales</taxon>
        <taxon>Roseobacteraceae</taxon>
        <taxon>Alloyangia</taxon>
    </lineage>
</organism>
<evidence type="ECO:0000259" key="1">
    <source>
        <dbReference type="PROSITE" id="PS50995"/>
    </source>
</evidence>
<dbReference type="RefSeq" id="WP_353472700.1">
    <property type="nucleotide sequence ID" value="NZ_CP123384.1"/>
</dbReference>
<dbReference type="AlphaFoldDB" id="A0AAU8AG67"/>
<sequence>MAEIPKARTSEDHGYLLDEQVGFLLRKAYQRSCTLFAERVEARLTPTQFAVMHRLAEVGPMSQNLLGRSVAMDAATTKGVVDRLTARGLLRTERDPCDRRRHLVSLTAEGVAMVDTATDAAIEVSADTLDPLSRREQETLIRLLGKIA</sequence>
<protein>
    <submittedName>
        <fullName evidence="2">MarR family transcriptional regulator</fullName>
    </submittedName>
</protein>
<dbReference type="Pfam" id="PF01047">
    <property type="entry name" value="MarR"/>
    <property type="match status" value="1"/>
</dbReference>
<dbReference type="SMART" id="SM00347">
    <property type="entry name" value="HTH_MARR"/>
    <property type="match status" value="1"/>
</dbReference>
<dbReference type="InterPro" id="IPR036390">
    <property type="entry name" value="WH_DNA-bd_sf"/>
</dbReference>
<dbReference type="InterPro" id="IPR036388">
    <property type="entry name" value="WH-like_DNA-bd_sf"/>
</dbReference>
<proteinExistence type="predicted"/>
<dbReference type="PANTHER" id="PTHR33164:SF95">
    <property type="entry name" value="TRANSCRIPTIONAL REGULATOR"/>
    <property type="match status" value="1"/>
</dbReference>
<evidence type="ECO:0000313" key="2">
    <source>
        <dbReference type="EMBL" id="XCC93878.1"/>
    </source>
</evidence>
<dbReference type="GO" id="GO:0006950">
    <property type="term" value="P:response to stress"/>
    <property type="evidence" value="ECO:0007669"/>
    <property type="project" value="TreeGrafter"/>
</dbReference>
<dbReference type="SUPFAM" id="SSF46785">
    <property type="entry name" value="Winged helix' DNA-binding domain"/>
    <property type="match status" value="1"/>
</dbReference>
<feature type="domain" description="HTH marR-type" evidence="1">
    <location>
        <begin position="18"/>
        <end position="148"/>
    </location>
</feature>
<name>A0AAU8AG67_9RHOB</name>
<dbReference type="PANTHER" id="PTHR33164">
    <property type="entry name" value="TRANSCRIPTIONAL REGULATOR, MARR FAMILY"/>
    <property type="match status" value="1"/>
</dbReference>
<gene>
    <name evidence="2" type="ORF">PVT71_01345</name>
</gene>
<dbReference type="PRINTS" id="PR00598">
    <property type="entry name" value="HTHMARR"/>
</dbReference>
<dbReference type="EMBL" id="CP123384">
    <property type="protein sequence ID" value="XCC93878.1"/>
    <property type="molecule type" value="Genomic_DNA"/>
</dbReference>
<dbReference type="Gene3D" id="1.10.10.10">
    <property type="entry name" value="Winged helix-like DNA-binding domain superfamily/Winged helix DNA-binding domain"/>
    <property type="match status" value="1"/>
</dbReference>
<dbReference type="InterPro" id="IPR039422">
    <property type="entry name" value="MarR/SlyA-like"/>
</dbReference>
<accession>A0AAU8AG67</accession>
<dbReference type="InterPro" id="IPR000835">
    <property type="entry name" value="HTH_MarR-typ"/>
</dbReference>
<dbReference type="PROSITE" id="PS50995">
    <property type="entry name" value="HTH_MARR_2"/>
    <property type="match status" value="1"/>
</dbReference>
<dbReference type="GO" id="GO:0003700">
    <property type="term" value="F:DNA-binding transcription factor activity"/>
    <property type="evidence" value="ECO:0007669"/>
    <property type="project" value="InterPro"/>
</dbReference>